<protein>
    <submittedName>
        <fullName evidence="1">Uncharacterized protein</fullName>
    </submittedName>
</protein>
<organism evidence="1 2">
    <name type="scientific">Flammeovirga yaeyamensis</name>
    <dbReference type="NCBI Taxonomy" id="367791"/>
    <lineage>
        <taxon>Bacteria</taxon>
        <taxon>Pseudomonadati</taxon>
        <taxon>Bacteroidota</taxon>
        <taxon>Cytophagia</taxon>
        <taxon>Cytophagales</taxon>
        <taxon>Flammeovirgaceae</taxon>
        <taxon>Flammeovirga</taxon>
    </lineage>
</organism>
<dbReference type="EMBL" id="CP076133">
    <property type="protein sequence ID" value="QWG05029.1"/>
    <property type="molecule type" value="Genomic_DNA"/>
</dbReference>
<evidence type="ECO:0000313" key="1">
    <source>
        <dbReference type="EMBL" id="QWG05029.1"/>
    </source>
</evidence>
<dbReference type="Proteomes" id="UP000678679">
    <property type="component" value="Chromosome 2"/>
</dbReference>
<dbReference type="AlphaFoldDB" id="A0AAX1NBY8"/>
<proteinExistence type="predicted"/>
<dbReference type="KEGG" id="fya:KMW28_21640"/>
<name>A0AAX1NBY8_9BACT</name>
<dbReference type="RefSeq" id="WP_169662283.1">
    <property type="nucleotide sequence ID" value="NZ_CP076133.1"/>
</dbReference>
<gene>
    <name evidence="1" type="ORF">KMW28_21640</name>
</gene>
<accession>A0AAX1NBY8</accession>
<reference evidence="1 2" key="1">
    <citation type="submission" date="2021-05" db="EMBL/GenBank/DDBJ databases">
        <title>Comparative genomic studies on the polysaccharide-degrading batcterial strains of the Flammeovirga genus.</title>
        <authorList>
            <person name="Zewei F."/>
            <person name="Zheng Z."/>
            <person name="Yu L."/>
            <person name="Ruyue G."/>
            <person name="Yanhong M."/>
            <person name="Yuanyuan C."/>
            <person name="Jingyan G."/>
            <person name="Wenjun H."/>
        </authorList>
    </citation>
    <scope>NUCLEOTIDE SEQUENCE [LARGE SCALE GENOMIC DNA]</scope>
    <source>
        <strain evidence="1 2">NBRC:100898</strain>
    </source>
</reference>
<evidence type="ECO:0000313" key="2">
    <source>
        <dbReference type="Proteomes" id="UP000678679"/>
    </source>
</evidence>
<keyword evidence="2" id="KW-1185">Reference proteome</keyword>
<sequence length="141" mass="16551">MNKLLFLLIILLALNINYSYSQGSKDSILKARQCELDSIEKKQIFHSYGEDDIIGFNQSKLNKVFLKNVLWSKDYDKLPPTKVYFSFVLTSEQKILNTCSSHEIKNHDILIKKILNWFISNEIKVKNSTRFTVFFSCIKYN</sequence>